<protein>
    <submittedName>
        <fullName evidence="5">COMPASS component BRE2</fullName>
    </submittedName>
</protein>
<dbReference type="InterPro" id="IPR037353">
    <property type="entry name" value="ASH2"/>
</dbReference>
<dbReference type="PROSITE" id="PS50188">
    <property type="entry name" value="B302_SPRY"/>
    <property type="match status" value="1"/>
</dbReference>
<comment type="similarity">
    <text evidence="3">Belongs to the cclA family.</text>
</comment>
<organism evidence="5 6">
    <name type="scientific">Kluyveromyces marxianus</name>
    <name type="common">Yeast</name>
    <name type="synonym">Candida kefyr</name>
    <dbReference type="NCBI Taxonomy" id="4911"/>
    <lineage>
        <taxon>Eukaryota</taxon>
        <taxon>Fungi</taxon>
        <taxon>Dikarya</taxon>
        <taxon>Ascomycota</taxon>
        <taxon>Saccharomycotina</taxon>
        <taxon>Saccharomycetes</taxon>
        <taxon>Saccharomycetales</taxon>
        <taxon>Saccharomycetaceae</taxon>
        <taxon>Kluyveromyces</taxon>
    </lineage>
</organism>
<dbReference type="SMART" id="SM00449">
    <property type="entry name" value="SPRY"/>
    <property type="match status" value="1"/>
</dbReference>
<evidence type="ECO:0000256" key="3">
    <source>
        <dbReference type="ARBA" id="ARBA00038149"/>
    </source>
</evidence>
<dbReference type="InterPro" id="IPR001870">
    <property type="entry name" value="B30.2/SPRY"/>
</dbReference>
<dbReference type="Proteomes" id="UP000422736">
    <property type="component" value="Chromosome 3"/>
</dbReference>
<keyword evidence="6" id="KW-1185">Reference proteome</keyword>
<proteinExistence type="inferred from homology"/>
<dbReference type="SUPFAM" id="SSF49899">
    <property type="entry name" value="Concanavalin A-like lectins/glucanases"/>
    <property type="match status" value="1"/>
</dbReference>
<evidence type="ECO:0000256" key="1">
    <source>
        <dbReference type="ARBA" id="ARBA00004123"/>
    </source>
</evidence>
<dbReference type="EMBL" id="CP015056">
    <property type="protein sequence ID" value="QGN15417.1"/>
    <property type="molecule type" value="Genomic_DNA"/>
</dbReference>
<dbReference type="CDD" id="cd12872">
    <property type="entry name" value="SPRY_Ash2"/>
    <property type="match status" value="1"/>
</dbReference>
<feature type="domain" description="B30.2/SPRY" evidence="4">
    <location>
        <begin position="56"/>
        <end position="258"/>
    </location>
</feature>
<reference evidence="5 6" key="1">
    <citation type="submission" date="2016-03" db="EMBL/GenBank/DDBJ databases">
        <title>How can Kluyveromyces marxianus grow so fast - potential evolutionary course in Saccharomyces Complex revealed by comparative genomics.</title>
        <authorList>
            <person name="Mo W."/>
            <person name="Lu W."/>
            <person name="Yang X."/>
            <person name="Qi J."/>
            <person name="Lv H."/>
        </authorList>
    </citation>
    <scope>NUCLEOTIDE SEQUENCE [LARGE SCALE GENOMIC DNA]</scope>
    <source>
        <strain evidence="5 6">FIM1</strain>
    </source>
</reference>
<dbReference type="InterPro" id="IPR043136">
    <property type="entry name" value="B30.2/SPRY_sf"/>
</dbReference>
<dbReference type="Gene3D" id="2.60.120.920">
    <property type="match status" value="1"/>
</dbReference>
<dbReference type="PANTHER" id="PTHR10598">
    <property type="entry name" value="SET1/ASH2 HISTONE METHYLTRANSFERASE COMPLEX SUBUNIT ASH2"/>
    <property type="match status" value="1"/>
</dbReference>
<gene>
    <name evidence="5" type="primary">BRE2</name>
    <name evidence="5" type="ORF">FIM1_2107</name>
</gene>
<sequence>MSVPVIPYHESDIVYQGDDAKKPDFPQLCESHRIDEVQYYVTEDMPLNKRNFLYQPCTANLMLEKLRFSSSDYFDSGAISLMDRSDKMAFSLDDRSVSVAQNCGWRSMRSDVCMKEGKIYWEIDVRTVSDTAHIRCGISRREASMETPVGCDFYGYGLKDKGLQVIHEGRLQTVVKSYEVKAGDRIGFLLTLPSLEKQNEQAMDYSLKRIMELNSDSENGQKRNRKLNKEFYKFLLRKCEPLNVVRDQIAIRYKNQLFYESTDYVKTTKPDYYDNKDETQKFYELEESTLEIYVNGEHYGTAFKGITPFLPPFSELQYNEKFYLHHWNKRNIAHGIEIRNKYVNNNRLGYYATVSSFQGGSAAIITDKSQLKFLVDDPDVKTLDDVYNEQIASDIVWDLIDEVDIEFSSVNV</sequence>
<evidence type="ECO:0000313" key="5">
    <source>
        <dbReference type="EMBL" id="QGN15417.1"/>
    </source>
</evidence>
<keyword evidence="2" id="KW-0539">Nucleus</keyword>
<evidence type="ECO:0000313" key="6">
    <source>
        <dbReference type="Proteomes" id="UP000422736"/>
    </source>
</evidence>
<dbReference type="PANTHER" id="PTHR10598:SF0">
    <property type="entry name" value="SET1_ASH2 HISTONE METHYLTRANSFERASE COMPLEX SUBUNIT ASH2"/>
    <property type="match status" value="1"/>
</dbReference>
<comment type="subcellular location">
    <subcellularLocation>
        <location evidence="1">Nucleus</location>
    </subcellularLocation>
</comment>
<name>A0ABX6EUI8_KLUMA</name>
<evidence type="ECO:0000259" key="4">
    <source>
        <dbReference type="PROSITE" id="PS50188"/>
    </source>
</evidence>
<dbReference type="InterPro" id="IPR013320">
    <property type="entry name" value="ConA-like_dom_sf"/>
</dbReference>
<reference evidence="5 6" key="2">
    <citation type="submission" date="2019-11" db="EMBL/GenBank/DDBJ databases">
        <authorList>
            <person name="Lu H."/>
        </authorList>
    </citation>
    <scope>NUCLEOTIDE SEQUENCE [LARGE SCALE GENOMIC DNA]</scope>
    <source>
        <strain evidence="5 6">FIM1</strain>
    </source>
</reference>
<evidence type="ECO:0000256" key="2">
    <source>
        <dbReference type="ARBA" id="ARBA00023242"/>
    </source>
</evidence>
<dbReference type="InterPro" id="IPR003877">
    <property type="entry name" value="SPRY_dom"/>
</dbReference>
<accession>A0ABX6EUI8</accession>